<feature type="domain" description="Ice-binding protein C-terminal" evidence="1">
    <location>
        <begin position="189"/>
        <end position="213"/>
    </location>
</feature>
<dbReference type="NCBIfam" id="TIGR02595">
    <property type="entry name" value="PEP_CTERM"/>
    <property type="match status" value="1"/>
</dbReference>
<accession>A0A139ST85</accession>
<dbReference type="STRING" id="1548208.AXK12_01095"/>
<keyword evidence="3" id="KW-1185">Reference proteome</keyword>
<evidence type="ECO:0000313" key="3">
    <source>
        <dbReference type="Proteomes" id="UP000071392"/>
    </source>
</evidence>
<name>A0A139ST85_9BACT</name>
<protein>
    <recommendedName>
        <fullName evidence="1">Ice-binding protein C-terminal domain-containing protein</fullName>
    </recommendedName>
</protein>
<organism evidence="2 3">
    <name type="scientific">Cephaloticoccus capnophilus</name>
    <dbReference type="NCBI Taxonomy" id="1548208"/>
    <lineage>
        <taxon>Bacteria</taxon>
        <taxon>Pseudomonadati</taxon>
        <taxon>Verrucomicrobiota</taxon>
        <taxon>Opitutia</taxon>
        <taxon>Opitutales</taxon>
        <taxon>Opitutaceae</taxon>
        <taxon>Cephaloticoccus</taxon>
    </lineage>
</organism>
<dbReference type="AlphaFoldDB" id="A0A139ST85"/>
<gene>
    <name evidence="2" type="ORF">AXK12_01095</name>
</gene>
<dbReference type="Proteomes" id="UP000071392">
    <property type="component" value="Unassembled WGS sequence"/>
</dbReference>
<dbReference type="InterPro" id="IPR013424">
    <property type="entry name" value="Ice-binding_C"/>
</dbReference>
<sequence length="221" mass="24511">MGLRMSGKHEGTAIVYLQGNQNNTFTGNVEVSGGSNYLALGKTNGAIAVLGNVFVSSGAVLRFDASQQLRFTSNVTLKNATLYHSVEKKEIRNKFHRLTVSGSRGVVSFGSGGTHSHKRYLYIDELVIEDKARIEVNEWAPGRDFFLVKKTMNKEDLDALMGKIHFRGWLPGRTHLESYDKDYWQISGTPEPSTYGAIFGALGLGLSAWRARRKRRSQVGP</sequence>
<evidence type="ECO:0000313" key="2">
    <source>
        <dbReference type="EMBL" id="KXU37789.1"/>
    </source>
</evidence>
<dbReference type="Pfam" id="PF07589">
    <property type="entry name" value="PEP-CTERM"/>
    <property type="match status" value="1"/>
</dbReference>
<reference evidence="2 3" key="1">
    <citation type="submission" date="2016-02" db="EMBL/GenBank/DDBJ databases">
        <authorList>
            <person name="Wen L."/>
            <person name="He K."/>
            <person name="Yang H."/>
        </authorList>
    </citation>
    <scope>NUCLEOTIDE SEQUENCE [LARGE SCALE GENOMIC DNA]</scope>
    <source>
        <strain evidence="2 3">CV41</strain>
    </source>
</reference>
<dbReference type="EMBL" id="LSZP01000004">
    <property type="protein sequence ID" value="KXU37789.1"/>
    <property type="molecule type" value="Genomic_DNA"/>
</dbReference>
<comment type="caution">
    <text evidence="2">The sequence shown here is derived from an EMBL/GenBank/DDBJ whole genome shotgun (WGS) entry which is preliminary data.</text>
</comment>
<proteinExistence type="predicted"/>
<evidence type="ECO:0000259" key="1">
    <source>
        <dbReference type="Pfam" id="PF07589"/>
    </source>
</evidence>